<evidence type="ECO:0000256" key="2">
    <source>
        <dbReference type="ARBA" id="ARBA00004429"/>
    </source>
</evidence>
<keyword evidence="12" id="KW-0418">Kinase</keyword>
<evidence type="ECO:0000256" key="17">
    <source>
        <dbReference type="PROSITE-ProRule" id="PRU00169"/>
    </source>
</evidence>
<feature type="domain" description="PAS" evidence="21">
    <location>
        <begin position="415"/>
        <end position="485"/>
    </location>
</feature>
<evidence type="ECO:0000256" key="4">
    <source>
        <dbReference type="ARBA" id="ARBA00012438"/>
    </source>
</evidence>
<feature type="domain" description="Response regulatory" evidence="20">
    <location>
        <begin position="19"/>
        <end position="137"/>
    </location>
</feature>
<dbReference type="OrthoDB" id="523382at2"/>
<evidence type="ECO:0000256" key="12">
    <source>
        <dbReference type="ARBA" id="ARBA00022777"/>
    </source>
</evidence>
<keyword evidence="14" id="KW-0902">Two-component regulatory system</keyword>
<dbReference type="Gene3D" id="3.30.450.20">
    <property type="entry name" value="PAS domain"/>
    <property type="match status" value="10"/>
</dbReference>
<dbReference type="GO" id="GO:0000155">
    <property type="term" value="F:phosphorelay sensor kinase activity"/>
    <property type="evidence" value="ECO:0007669"/>
    <property type="project" value="InterPro"/>
</dbReference>
<feature type="domain" description="Histidine kinase" evidence="19">
    <location>
        <begin position="1463"/>
        <end position="1680"/>
    </location>
</feature>
<dbReference type="InterPro" id="IPR003594">
    <property type="entry name" value="HATPase_dom"/>
</dbReference>
<keyword evidence="6" id="KW-0997">Cell inner membrane</keyword>
<dbReference type="SMART" id="SM00448">
    <property type="entry name" value="REC"/>
    <property type="match status" value="1"/>
</dbReference>
<feature type="domain" description="PAS" evidence="21">
    <location>
        <begin position="668"/>
        <end position="740"/>
    </location>
</feature>
<dbReference type="CDD" id="cd00130">
    <property type="entry name" value="PAS"/>
    <property type="match status" value="8"/>
</dbReference>
<dbReference type="InterPro" id="IPR005467">
    <property type="entry name" value="His_kinase_dom"/>
</dbReference>
<feature type="domain" description="PAC" evidence="22">
    <location>
        <begin position="1256"/>
        <end position="1305"/>
    </location>
</feature>
<evidence type="ECO:0000256" key="8">
    <source>
        <dbReference type="ARBA" id="ARBA00022679"/>
    </source>
</evidence>
<dbReference type="InterPro" id="IPR003661">
    <property type="entry name" value="HisK_dim/P_dom"/>
</dbReference>
<feature type="domain" description="PAC" evidence="22">
    <location>
        <begin position="873"/>
        <end position="925"/>
    </location>
</feature>
<feature type="modified residue" description="4-aspartylphosphate" evidence="17">
    <location>
        <position position="1752"/>
    </location>
</feature>
<evidence type="ECO:0000313" key="23">
    <source>
        <dbReference type="EMBL" id="RZM78710.1"/>
    </source>
</evidence>
<dbReference type="CDD" id="cd16922">
    <property type="entry name" value="HATPase_EvgS-ArcB-TorS-like"/>
    <property type="match status" value="1"/>
</dbReference>
<keyword evidence="13" id="KW-1133">Transmembrane helix</keyword>
<dbReference type="Pfam" id="PF00512">
    <property type="entry name" value="HisKA"/>
    <property type="match status" value="1"/>
</dbReference>
<evidence type="ECO:0000256" key="11">
    <source>
        <dbReference type="ARBA" id="ARBA00022741"/>
    </source>
</evidence>
<dbReference type="EC" id="2.7.13.3" evidence="4"/>
<keyword evidence="8" id="KW-0808">Transferase</keyword>
<dbReference type="SMART" id="SM00388">
    <property type="entry name" value="HisKA"/>
    <property type="match status" value="1"/>
</dbReference>
<evidence type="ECO:0000313" key="24">
    <source>
        <dbReference type="Proteomes" id="UP000292459"/>
    </source>
</evidence>
<dbReference type="InterPro" id="IPR000014">
    <property type="entry name" value="PAS"/>
</dbReference>
<keyword evidence="5" id="KW-1003">Cell membrane</keyword>
<evidence type="ECO:0000256" key="16">
    <source>
        <dbReference type="ARBA" id="ARBA00074306"/>
    </source>
</evidence>
<accession>A0A4Q7E6G1</accession>
<dbReference type="Pfam" id="PF08448">
    <property type="entry name" value="PAS_4"/>
    <property type="match status" value="1"/>
</dbReference>
<organism evidence="23 24">
    <name type="scientific">Leptolyngbya iicbica LK</name>
    <dbReference type="NCBI Taxonomy" id="2294035"/>
    <lineage>
        <taxon>Bacteria</taxon>
        <taxon>Bacillati</taxon>
        <taxon>Cyanobacteriota</taxon>
        <taxon>Cyanophyceae</taxon>
        <taxon>Leptolyngbyales</taxon>
        <taxon>Leptolyngbyaceae</taxon>
        <taxon>Leptolyngbya group</taxon>
        <taxon>Leptolyngbya</taxon>
        <taxon>Leptolyngbya iicbica</taxon>
    </lineage>
</organism>
<feature type="domain" description="PAC" evidence="22">
    <location>
        <begin position="743"/>
        <end position="795"/>
    </location>
</feature>
<feature type="domain" description="Response regulatory" evidence="20">
    <location>
        <begin position="1703"/>
        <end position="1820"/>
    </location>
</feature>
<comment type="caution">
    <text evidence="23">The sequence shown here is derived from an EMBL/GenBank/DDBJ whole genome shotgun (WGS) entry which is preliminary data.</text>
</comment>
<evidence type="ECO:0000259" key="21">
    <source>
        <dbReference type="PROSITE" id="PS50112"/>
    </source>
</evidence>
<dbReference type="InterPro" id="IPR001789">
    <property type="entry name" value="Sig_transdc_resp-reg_receiver"/>
</dbReference>
<dbReference type="InterPro" id="IPR036097">
    <property type="entry name" value="HisK_dim/P_sf"/>
</dbReference>
<dbReference type="PANTHER" id="PTHR43304:SF1">
    <property type="entry name" value="PAC DOMAIN-CONTAINING PROTEIN"/>
    <property type="match status" value="1"/>
</dbReference>
<dbReference type="Pfam" id="PF02518">
    <property type="entry name" value="HATPase_c"/>
    <property type="match status" value="1"/>
</dbReference>
<feature type="coiled-coil region" evidence="18">
    <location>
        <begin position="909"/>
        <end position="936"/>
    </location>
</feature>
<dbReference type="Pfam" id="PF08447">
    <property type="entry name" value="PAS_3"/>
    <property type="match status" value="6"/>
</dbReference>
<feature type="domain" description="PAC" evidence="22">
    <location>
        <begin position="999"/>
        <end position="1051"/>
    </location>
</feature>
<dbReference type="InterPro" id="IPR013656">
    <property type="entry name" value="PAS_4"/>
</dbReference>
<dbReference type="NCBIfam" id="TIGR00229">
    <property type="entry name" value="sensory_box"/>
    <property type="match status" value="7"/>
</dbReference>
<dbReference type="CDD" id="cd00082">
    <property type="entry name" value="HisKA"/>
    <property type="match status" value="1"/>
</dbReference>
<dbReference type="PROSITE" id="PS50113">
    <property type="entry name" value="PAC"/>
    <property type="match status" value="8"/>
</dbReference>
<feature type="domain" description="PAS" evidence="21">
    <location>
        <begin position="534"/>
        <end position="595"/>
    </location>
</feature>
<evidence type="ECO:0000256" key="14">
    <source>
        <dbReference type="ARBA" id="ARBA00023012"/>
    </source>
</evidence>
<keyword evidence="9" id="KW-0812">Transmembrane</keyword>
<evidence type="ECO:0000256" key="6">
    <source>
        <dbReference type="ARBA" id="ARBA00022519"/>
    </source>
</evidence>
<keyword evidence="7 17" id="KW-0597">Phosphoprotein</keyword>
<feature type="domain" description="PAS" evidence="21">
    <location>
        <begin position="821"/>
        <end position="870"/>
    </location>
</feature>
<dbReference type="SUPFAM" id="SSF52172">
    <property type="entry name" value="CheY-like"/>
    <property type="match status" value="2"/>
</dbReference>
<dbReference type="Pfam" id="PF00072">
    <property type="entry name" value="Response_reg"/>
    <property type="match status" value="1"/>
</dbReference>
<dbReference type="FunFam" id="3.30.565.10:FF:000010">
    <property type="entry name" value="Sensor histidine kinase RcsC"/>
    <property type="match status" value="1"/>
</dbReference>
<dbReference type="SMART" id="SM00091">
    <property type="entry name" value="PAS"/>
    <property type="match status" value="8"/>
</dbReference>
<dbReference type="PROSITE" id="PS50110">
    <property type="entry name" value="RESPONSE_REGULATORY"/>
    <property type="match status" value="2"/>
</dbReference>
<dbReference type="InterPro" id="IPR013655">
    <property type="entry name" value="PAS_fold_3"/>
</dbReference>
<dbReference type="GO" id="GO:0000166">
    <property type="term" value="F:nucleotide binding"/>
    <property type="evidence" value="ECO:0007669"/>
    <property type="project" value="UniProtKB-KW"/>
</dbReference>
<dbReference type="PROSITE" id="PS50112">
    <property type="entry name" value="PAS"/>
    <property type="match status" value="8"/>
</dbReference>
<keyword evidence="11" id="KW-0547">Nucleotide-binding</keyword>
<evidence type="ECO:0000256" key="13">
    <source>
        <dbReference type="ARBA" id="ARBA00022989"/>
    </source>
</evidence>
<gene>
    <name evidence="23" type="ORF">DYY88_07870</name>
</gene>
<dbReference type="Pfam" id="PF13426">
    <property type="entry name" value="PAS_9"/>
    <property type="match status" value="2"/>
</dbReference>
<dbReference type="InterPro" id="IPR052162">
    <property type="entry name" value="Sensor_kinase/Photoreceptor"/>
</dbReference>
<keyword evidence="18" id="KW-0175">Coiled coil</keyword>
<dbReference type="SUPFAM" id="SSF47384">
    <property type="entry name" value="Homodimeric domain of signal transducing histidine kinase"/>
    <property type="match status" value="1"/>
</dbReference>
<proteinExistence type="inferred from homology"/>
<dbReference type="Gene3D" id="3.30.565.10">
    <property type="entry name" value="Histidine kinase-like ATPase, C-terminal domain"/>
    <property type="match status" value="1"/>
</dbReference>
<dbReference type="InterPro" id="IPR000700">
    <property type="entry name" value="PAS-assoc_C"/>
</dbReference>
<dbReference type="PRINTS" id="PR00344">
    <property type="entry name" value="BCTRLSENSOR"/>
</dbReference>
<reference evidence="23 24" key="1">
    <citation type="submission" date="2018-11" db="EMBL/GenBank/DDBJ databases">
        <title>Whole genome sequencing of an environmental sample.</title>
        <authorList>
            <person name="Sarangi A.N."/>
            <person name="Singh D."/>
            <person name="Tripathy S."/>
        </authorList>
    </citation>
    <scope>NUCLEOTIDE SEQUENCE [LARGE SCALE GENOMIC DNA]</scope>
    <source>
        <strain evidence="23 24">Lakshadweep</strain>
    </source>
</reference>
<dbReference type="FunFam" id="3.30.450.20:FF:000099">
    <property type="entry name" value="Sensory box sensor histidine kinase"/>
    <property type="match status" value="2"/>
</dbReference>
<feature type="domain" description="PAC" evidence="22">
    <location>
        <begin position="488"/>
        <end position="540"/>
    </location>
</feature>
<dbReference type="Gene3D" id="3.40.50.2300">
    <property type="match status" value="2"/>
</dbReference>
<evidence type="ECO:0000256" key="9">
    <source>
        <dbReference type="ARBA" id="ARBA00022692"/>
    </source>
</evidence>
<evidence type="ECO:0000256" key="5">
    <source>
        <dbReference type="ARBA" id="ARBA00022475"/>
    </source>
</evidence>
<dbReference type="Proteomes" id="UP000292459">
    <property type="component" value="Unassembled WGS sequence"/>
</dbReference>
<dbReference type="FunFam" id="2.10.70.100:FF:000001">
    <property type="entry name" value="Sensory transduction histidine kinase"/>
    <property type="match status" value="1"/>
</dbReference>
<dbReference type="PANTHER" id="PTHR43304">
    <property type="entry name" value="PHYTOCHROME-LIKE PROTEIN CPH1"/>
    <property type="match status" value="1"/>
</dbReference>
<feature type="domain" description="PAS" evidence="21">
    <location>
        <begin position="290"/>
        <end position="362"/>
    </location>
</feature>
<dbReference type="SUPFAM" id="SSF55874">
    <property type="entry name" value="ATPase domain of HSP90 chaperone/DNA topoisomerase II/histidine kinase"/>
    <property type="match status" value="1"/>
</dbReference>
<protein>
    <recommendedName>
        <fullName evidence="16">Circadian input-output histidine kinase CikA</fullName>
        <ecNumber evidence="4">2.7.13.3</ecNumber>
    </recommendedName>
</protein>
<feature type="domain" description="PAS" evidence="21">
    <location>
        <begin position="1181"/>
        <end position="1223"/>
    </location>
</feature>
<dbReference type="GO" id="GO:0005886">
    <property type="term" value="C:plasma membrane"/>
    <property type="evidence" value="ECO:0007669"/>
    <property type="project" value="UniProtKB-SubCell"/>
</dbReference>
<evidence type="ECO:0000256" key="18">
    <source>
        <dbReference type="SAM" id="Coils"/>
    </source>
</evidence>
<comment type="similarity">
    <text evidence="3">In the N-terminal section; belongs to the phytochrome family.</text>
</comment>
<evidence type="ECO:0000256" key="15">
    <source>
        <dbReference type="ARBA" id="ARBA00023136"/>
    </source>
</evidence>
<keyword evidence="10" id="KW-0677">Repeat</keyword>
<dbReference type="SUPFAM" id="SSF55785">
    <property type="entry name" value="PYP-like sensor domain (PAS domain)"/>
    <property type="match status" value="10"/>
</dbReference>
<dbReference type="InterPro" id="IPR001610">
    <property type="entry name" value="PAC"/>
</dbReference>
<feature type="modified residue" description="4-aspartylphosphate" evidence="17">
    <location>
        <position position="71"/>
    </location>
</feature>
<dbReference type="SMART" id="SM00086">
    <property type="entry name" value="PAC"/>
    <property type="match status" value="8"/>
</dbReference>
<evidence type="ECO:0000256" key="3">
    <source>
        <dbReference type="ARBA" id="ARBA00006402"/>
    </source>
</evidence>
<dbReference type="Gene3D" id="1.10.287.130">
    <property type="match status" value="1"/>
</dbReference>
<evidence type="ECO:0000259" key="19">
    <source>
        <dbReference type="PROSITE" id="PS50109"/>
    </source>
</evidence>
<feature type="coiled-coil region" evidence="18">
    <location>
        <begin position="1429"/>
        <end position="1459"/>
    </location>
</feature>
<evidence type="ECO:0000256" key="10">
    <source>
        <dbReference type="ARBA" id="ARBA00022737"/>
    </source>
</evidence>
<comment type="subcellular location">
    <subcellularLocation>
        <location evidence="2">Cell inner membrane</location>
        <topology evidence="2">Multi-pass membrane protein</topology>
    </subcellularLocation>
</comment>
<dbReference type="InterPro" id="IPR036890">
    <property type="entry name" value="HATPase_C_sf"/>
</dbReference>
<evidence type="ECO:0000256" key="1">
    <source>
        <dbReference type="ARBA" id="ARBA00000085"/>
    </source>
</evidence>
<dbReference type="SMART" id="SM00387">
    <property type="entry name" value="HATPase_c"/>
    <property type="match status" value="1"/>
</dbReference>
<evidence type="ECO:0000256" key="7">
    <source>
        <dbReference type="ARBA" id="ARBA00022553"/>
    </source>
</evidence>
<dbReference type="InterPro" id="IPR004358">
    <property type="entry name" value="Sig_transdc_His_kin-like_C"/>
</dbReference>
<dbReference type="Gene3D" id="2.10.70.100">
    <property type="match status" value="2"/>
</dbReference>
<keyword evidence="24" id="KW-1185">Reference proteome</keyword>
<feature type="domain" description="PAC" evidence="22">
    <location>
        <begin position="615"/>
        <end position="667"/>
    </location>
</feature>
<evidence type="ECO:0000259" key="20">
    <source>
        <dbReference type="PROSITE" id="PS50110"/>
    </source>
</evidence>
<feature type="domain" description="PAC" evidence="22">
    <location>
        <begin position="1383"/>
        <end position="1438"/>
    </location>
</feature>
<keyword evidence="15" id="KW-0472">Membrane</keyword>
<evidence type="ECO:0000259" key="22">
    <source>
        <dbReference type="PROSITE" id="PS50113"/>
    </source>
</evidence>
<dbReference type="CDD" id="cd17580">
    <property type="entry name" value="REC_2_DhkD-like"/>
    <property type="match status" value="1"/>
</dbReference>
<feature type="domain" description="PAS" evidence="21">
    <location>
        <begin position="1334"/>
        <end position="1378"/>
    </location>
</feature>
<feature type="domain" description="PAC" evidence="22">
    <location>
        <begin position="1116"/>
        <end position="1173"/>
    </location>
</feature>
<dbReference type="PROSITE" id="PS50109">
    <property type="entry name" value="HIS_KIN"/>
    <property type="match status" value="1"/>
</dbReference>
<dbReference type="InterPro" id="IPR035965">
    <property type="entry name" value="PAS-like_dom_sf"/>
</dbReference>
<dbReference type="InterPro" id="IPR011006">
    <property type="entry name" value="CheY-like_superfamily"/>
</dbReference>
<sequence length="1821" mass="204867">MPRGWEWRFGNAMSGHKLRILVIGELAEGVERYRQLLHQGLHSSYPVIEALHGIDCLPDNGEFELDGIILDVPPLPLGDLGTVTQVRSQLGDACPPILVIGDADTRLALQAGRAGAADYLVRDQVTAETLSESLRTAIENATLKQELKQQEIQFQTSVENLLDCFGIFTAIRDDAGQITDFRIEYLNQAACVINQMPRDAQVGCGLCEVLPAHRESGLFDEYCRLVETGEPLLKESLVYEDEFNGRRLSRAFDLRANKLNDGFVASWRDITQRKQLEFELNETVASLRQQQSYLQQLLNTAPIGIGIGTANGAVRLVNDAMLALHGVTREDFERDGMNWRDFCPPEYVDRIEPAMAYLRQHGFLPPEEKALLRPDGTQVPVWISATRSHDNPDEHVAFAIDLSPQKQAEAAVKASQQRYQELAEAMPQMVWRADPTGAVNYWNSRWYDYTGLTEAASFDLAAGEALHPADRDRTLTQWQQAITGGEGFEIEHRIRRHDGVYRWFINRGIPTHDATGNITGWIGTITDIEQQKRLEERLQLVLRAVDSLIYDWNAETNEMYRSEHLVELLGWHPDEVPATAEWWFEQMHPDDQARLLTPAQALSIKGSQRSKPELKESAYRLRHKAGHWVHVWDRSCLVHDDQGQLIRVVGSTMDVSPLKQTEVALHQNQERLNLAMQAAGIGMWDLNLLTQEVYWSDNLQQMFGMEPGSFNGQLDTVMAMVHPNDQPFVQTRIRQAIEEGAEYNIEFRFIKPDGTVRWALGLGRVFYDDSGRPVAMTGVDMDISDRKQAEQELREAHIQLESALAAGSIYTWSWRIPENQVFTSRSFAHLFGVEPDEATLGLPLETFLAAIHPDDQSHVSAAIKQAIQTGEPYAEEFRVSSGGVHERWVIARGQVEYDEHDNPVAFHGALADISDRKQAERELQESEERFRTLADNISQFAWMADPTGWIFWYNQRWFDYTGTTLEEMQGWGWRQVHHPDHVNRVVKHLRHCFNTGTVWEDTFPLRGQDGQYRWFLSRAVPVHNAQGEVVRWFGTNTDITDLQETELALQQATNRLDVALKSAPITLFTQDHELRYTWVYNPSWPYVADEFVGQRDEDLLSQDSGHHLAQLKQQVLDTGVGLREEVQVTVGAETRYYDLTIDPIRNSTHQVVGLTGAAVDISDRTRLEAERQQAQAELAANEARLQGFVASNVVGILYGDIDGGVTGANDEFLRIVGYSRDDLQAGRIRWDDITPPEYTSLDAEHVAEARERGACTPYEKEYIRKDGRRVPVLLAYSLVGEEQRETVAFILDVSDRKQAQRQLQASEGLLQLGMQVAGFGLAQINYATNQVTLSPEAAVLYGLPPEQPVISREQFYDTFHPDDRAQLERSIQALMDPAGAGWFAQDHRVLTPAGEVKWLSVRKQVFFDQSSTPPQPSHAVLVAIDITDRKQAEIERAQLLEREQAAREAAENANRIKDEFLAILSHELRSPLNPILGWASLLRTKTMSAEVTARALETIERNAKLQTQLIDDLLDVARILRGKLKLEMTTVDLAFVIEAAIETVQSAAEAKNITIQTDFPAIGQVRGDEGRLQQVVWNLLTNAVKFTPEGGQVEIRLMQVERWAHIQVTDTGMGIDADFLPHIFESFRQEDTSVTRQYGGLGLGLAIVRYLIEAHGGTITATSPGEKQGATFTVKLPLLSPTPTSSRSPAAITSDDIDLTGLRICVVDDNPDTLDLLTVSLENLGAEVATFDRAAAALDNLITISPNILICDIGMPEMDGYTLIRHVRSLDSDLAHIPVIALTAYVRDEERRKALSQGFQRHLAKPFDLDQLAQVIAELRP</sequence>
<feature type="domain" description="PAS" evidence="21">
    <location>
        <begin position="926"/>
        <end position="996"/>
    </location>
</feature>
<comment type="catalytic activity">
    <reaction evidence="1">
        <text>ATP + protein L-histidine = ADP + protein N-phospho-L-histidine.</text>
        <dbReference type="EC" id="2.7.13.3"/>
    </reaction>
</comment>
<dbReference type="EMBL" id="QVFV01000002">
    <property type="protein sequence ID" value="RZM78710.1"/>
    <property type="molecule type" value="Genomic_DNA"/>
</dbReference>
<name>A0A4Q7E6G1_9CYAN</name>